<proteinExistence type="predicted"/>
<keyword evidence="1" id="KW-0472">Membrane</keyword>
<sequence>MFICERGAQTSRFARAFAPRSRKIFQVKIYFVQRIMKKRHFSYTYGSQSTSFKYKYLLKDGKEVELTNPLPPGMPIHLIHNQVTNDSNCSNNSQAENEKRTLKDLLLYGSIVVCPISGVLIYYYMKKRRPIFAESIRKFTLATFATLGRIFLLALF</sequence>
<dbReference type="VEuPathDB" id="TrichDB:TVAGG3_0703480"/>
<keyword evidence="1" id="KW-1133">Transmembrane helix</keyword>
<protein>
    <submittedName>
        <fullName evidence="2">Uncharacterized protein</fullName>
    </submittedName>
</protein>
<dbReference type="KEGG" id="tva:4770548"/>
<reference evidence="2" key="1">
    <citation type="submission" date="2006-10" db="EMBL/GenBank/DDBJ databases">
        <authorList>
            <person name="Amadeo P."/>
            <person name="Zhao Q."/>
            <person name="Wortman J."/>
            <person name="Fraser-Liggett C."/>
            <person name="Carlton J."/>
        </authorList>
    </citation>
    <scope>NUCLEOTIDE SEQUENCE</scope>
    <source>
        <strain evidence="2">G3</strain>
    </source>
</reference>
<keyword evidence="1" id="KW-0812">Transmembrane</keyword>
<gene>
    <name evidence="2" type="ORF">TVAG_154320</name>
</gene>
<feature type="transmembrane region" description="Helical" evidence="1">
    <location>
        <begin position="105"/>
        <end position="124"/>
    </location>
</feature>
<keyword evidence="3" id="KW-1185">Reference proteome</keyword>
<evidence type="ECO:0000313" key="3">
    <source>
        <dbReference type="Proteomes" id="UP000001542"/>
    </source>
</evidence>
<reference evidence="2" key="2">
    <citation type="journal article" date="2007" name="Science">
        <title>Draft genome sequence of the sexually transmitted pathogen Trichomonas vaginalis.</title>
        <authorList>
            <person name="Carlton J.M."/>
            <person name="Hirt R.P."/>
            <person name="Silva J.C."/>
            <person name="Delcher A.L."/>
            <person name="Schatz M."/>
            <person name="Zhao Q."/>
            <person name="Wortman J.R."/>
            <person name="Bidwell S.L."/>
            <person name="Alsmark U.C.M."/>
            <person name="Besteiro S."/>
            <person name="Sicheritz-Ponten T."/>
            <person name="Noel C.J."/>
            <person name="Dacks J.B."/>
            <person name="Foster P.G."/>
            <person name="Simillion C."/>
            <person name="Van de Peer Y."/>
            <person name="Miranda-Saavedra D."/>
            <person name="Barton G.J."/>
            <person name="Westrop G.D."/>
            <person name="Mueller S."/>
            <person name="Dessi D."/>
            <person name="Fiori P.L."/>
            <person name="Ren Q."/>
            <person name="Paulsen I."/>
            <person name="Zhang H."/>
            <person name="Bastida-Corcuera F.D."/>
            <person name="Simoes-Barbosa A."/>
            <person name="Brown M.T."/>
            <person name="Hayes R.D."/>
            <person name="Mukherjee M."/>
            <person name="Okumura C.Y."/>
            <person name="Schneider R."/>
            <person name="Smith A.J."/>
            <person name="Vanacova S."/>
            <person name="Villalvazo M."/>
            <person name="Haas B.J."/>
            <person name="Pertea M."/>
            <person name="Feldblyum T.V."/>
            <person name="Utterback T.R."/>
            <person name="Shu C.L."/>
            <person name="Osoegawa K."/>
            <person name="de Jong P.J."/>
            <person name="Hrdy I."/>
            <person name="Horvathova L."/>
            <person name="Zubacova Z."/>
            <person name="Dolezal P."/>
            <person name="Malik S.B."/>
            <person name="Logsdon J.M. Jr."/>
            <person name="Henze K."/>
            <person name="Gupta A."/>
            <person name="Wang C.C."/>
            <person name="Dunne R.L."/>
            <person name="Upcroft J.A."/>
            <person name="Upcroft P."/>
            <person name="White O."/>
            <person name="Salzberg S.L."/>
            <person name="Tang P."/>
            <person name="Chiu C.-H."/>
            <person name="Lee Y.-S."/>
            <person name="Embley T.M."/>
            <person name="Coombs G.H."/>
            <person name="Mottram J.C."/>
            <person name="Tachezy J."/>
            <person name="Fraser-Liggett C.M."/>
            <person name="Johnson P.J."/>
        </authorList>
    </citation>
    <scope>NUCLEOTIDE SEQUENCE [LARGE SCALE GENOMIC DNA]</scope>
    <source>
        <strain evidence="2">G3</strain>
    </source>
</reference>
<dbReference type="RefSeq" id="XP_001324804.1">
    <property type="nucleotide sequence ID" value="XM_001324769.1"/>
</dbReference>
<evidence type="ECO:0000256" key="1">
    <source>
        <dbReference type="SAM" id="Phobius"/>
    </source>
</evidence>
<accession>A2E438</accession>
<name>A2E438_TRIV3</name>
<dbReference type="Proteomes" id="UP000001542">
    <property type="component" value="Unassembled WGS sequence"/>
</dbReference>
<organism evidence="2 3">
    <name type="scientific">Trichomonas vaginalis (strain ATCC PRA-98 / G3)</name>
    <dbReference type="NCBI Taxonomy" id="412133"/>
    <lineage>
        <taxon>Eukaryota</taxon>
        <taxon>Metamonada</taxon>
        <taxon>Parabasalia</taxon>
        <taxon>Trichomonadida</taxon>
        <taxon>Trichomonadidae</taxon>
        <taxon>Trichomonas</taxon>
    </lineage>
</organism>
<evidence type="ECO:0000313" key="2">
    <source>
        <dbReference type="EMBL" id="EAY12581.1"/>
    </source>
</evidence>
<dbReference type="VEuPathDB" id="TrichDB:TVAG_154320"/>
<dbReference type="EMBL" id="DS113299">
    <property type="protein sequence ID" value="EAY12581.1"/>
    <property type="molecule type" value="Genomic_DNA"/>
</dbReference>
<dbReference type="InParanoid" id="A2E438"/>
<dbReference type="AlphaFoldDB" id="A2E438"/>